<gene>
    <name evidence="3" type="ORF">K458DRAFT_304275</name>
</gene>
<feature type="compositionally biased region" description="Gly residues" evidence="1">
    <location>
        <begin position="952"/>
        <end position="965"/>
    </location>
</feature>
<feature type="compositionally biased region" description="Low complexity" evidence="1">
    <location>
        <begin position="791"/>
        <end position="811"/>
    </location>
</feature>
<feature type="region of interest" description="Disordered" evidence="1">
    <location>
        <begin position="253"/>
        <end position="283"/>
    </location>
</feature>
<feature type="compositionally biased region" description="Polar residues" evidence="1">
    <location>
        <begin position="560"/>
        <end position="586"/>
    </location>
</feature>
<evidence type="ECO:0000259" key="2">
    <source>
        <dbReference type="Pfam" id="PF12090"/>
    </source>
</evidence>
<protein>
    <recommendedName>
        <fullName evidence="2">Spt20-like SEP domain-containing protein</fullName>
    </recommendedName>
</protein>
<dbReference type="EMBL" id="MU005583">
    <property type="protein sequence ID" value="KAF2683703.1"/>
    <property type="molecule type" value="Genomic_DNA"/>
</dbReference>
<dbReference type="Pfam" id="PF12090">
    <property type="entry name" value="Spt20_SEP"/>
    <property type="match status" value="1"/>
</dbReference>
<evidence type="ECO:0000313" key="3">
    <source>
        <dbReference type="EMBL" id="KAF2683703.1"/>
    </source>
</evidence>
<dbReference type="Proteomes" id="UP000799291">
    <property type="component" value="Unassembled WGS sequence"/>
</dbReference>
<evidence type="ECO:0000313" key="4">
    <source>
        <dbReference type="Proteomes" id="UP000799291"/>
    </source>
</evidence>
<feature type="compositionally biased region" description="Low complexity" evidence="1">
    <location>
        <begin position="455"/>
        <end position="467"/>
    </location>
</feature>
<feature type="region of interest" description="Disordered" evidence="1">
    <location>
        <begin position="406"/>
        <end position="467"/>
    </location>
</feature>
<feature type="region of interest" description="Disordered" evidence="1">
    <location>
        <begin position="946"/>
        <end position="965"/>
    </location>
</feature>
<feature type="region of interest" description="Disordered" evidence="1">
    <location>
        <begin position="169"/>
        <end position="215"/>
    </location>
</feature>
<feature type="compositionally biased region" description="Pro residues" evidence="1">
    <location>
        <begin position="262"/>
        <end position="273"/>
    </location>
</feature>
<feature type="compositionally biased region" description="Basic and acidic residues" evidence="1">
    <location>
        <begin position="406"/>
        <end position="421"/>
    </location>
</feature>
<sequence length="965" mass="106607">MSAAVVTARPMQALRQRRETQRPSVARAAPKANPTTMENGAPREDVKRHVYTQQDMLAKFKGCPPSLRVYMHQNHFRLNDSQETLSYASPMKELLQHIRLKTVPHNMLEEFYAMQIPFYDDCLIVEVHNHRTDGAKAKDETNTSADGSGAAPFSIHNYNSYITPSPHVPYPTSLGDTKSKQAAAQSKAAEGKEEKDIDKENMPAPGQPASQKQPNKAKVMTVVLFPTQQSRLADIQLLATTPVPDAAAYRRNQAAGRAAGNPPTPLTAVPPTPTLSTGRSPKRQKMVLDESNLYEFESAVYSAQCPKLYLEPTKSLEESVALMQAMTHPNNQSPAPVRKTRKRTTAELAADEAEAADIQRFMLAGDEYQASKTAAVSGGDDGQHAARSGANQNTFARFKTLATIKQNHEQEERRRKEEEAHQAQLKRQAQVEAEARKRQEMESNRQAEQNAATLQQQKEQMMRQQHQQQQLALQQAQQASQAQQMANVMAAQANQTPLSATQPQFSSPVIRQQTPMAAAAASPMMPVQASHTMGGTPMIATSSNHNAGSPARPPSAVSHHPNSMARSVSQQQNQVMSRTGTPSIVQGTPVMNPAMPARNISSTPTPRMNNQGSPLPMQGSTPIILHTPQQGQGMTPEQIQLAQQNHLQARMMRQNQLQQQNVSPGNQQQMQQIAMQRAQMQIQSQGVPAGQNPQAYRQALATRFYQMAQQQQQQNQQAQPMTNMSPQNMQPGGMQTGGGLNIANMNLAQLRAQYMQRKQHLIAQYGNGSNVPQQHALQMRQLEHAIASREQAQQAQQAQQQQQMQQNGQMHMNQGMQGQMGLQAGQNPQNSAQMQQYQQMLQQQRAQQQRQQQILAMRQQQAMQQQGGGQQQLNAASMGMNNMAGQGMQGMNMGNMQGMQGMNLQGMNAMQGMNLQNMQGMQMQGMNQQQIQQFAMMRQAQQRAAQMAGQQQQGGGDGGMNWSGV</sequence>
<name>A0A6G1J0G0_9PLEO</name>
<feature type="region of interest" description="Disordered" evidence="1">
    <location>
        <begin position="543"/>
        <end position="591"/>
    </location>
</feature>
<feature type="compositionally biased region" description="Basic and acidic residues" evidence="1">
    <location>
        <begin position="433"/>
        <end position="445"/>
    </location>
</feature>
<feature type="domain" description="Spt20-like SEP" evidence="2">
    <location>
        <begin position="62"/>
        <end position="324"/>
    </location>
</feature>
<dbReference type="OrthoDB" id="1932706at2759"/>
<reference evidence="3" key="1">
    <citation type="journal article" date="2020" name="Stud. Mycol.">
        <title>101 Dothideomycetes genomes: a test case for predicting lifestyles and emergence of pathogens.</title>
        <authorList>
            <person name="Haridas S."/>
            <person name="Albert R."/>
            <person name="Binder M."/>
            <person name="Bloem J."/>
            <person name="Labutti K."/>
            <person name="Salamov A."/>
            <person name="Andreopoulos B."/>
            <person name="Baker S."/>
            <person name="Barry K."/>
            <person name="Bills G."/>
            <person name="Bluhm B."/>
            <person name="Cannon C."/>
            <person name="Castanera R."/>
            <person name="Culley D."/>
            <person name="Daum C."/>
            <person name="Ezra D."/>
            <person name="Gonzalez J."/>
            <person name="Henrissat B."/>
            <person name="Kuo A."/>
            <person name="Liang C."/>
            <person name="Lipzen A."/>
            <person name="Lutzoni F."/>
            <person name="Magnuson J."/>
            <person name="Mondo S."/>
            <person name="Nolan M."/>
            <person name="Ohm R."/>
            <person name="Pangilinan J."/>
            <person name="Park H.-J."/>
            <person name="Ramirez L."/>
            <person name="Alfaro M."/>
            <person name="Sun H."/>
            <person name="Tritt A."/>
            <person name="Yoshinaga Y."/>
            <person name="Zwiers L.-H."/>
            <person name="Turgeon B."/>
            <person name="Goodwin S."/>
            <person name="Spatafora J."/>
            <person name="Crous P."/>
            <person name="Grigoriev I."/>
        </authorList>
    </citation>
    <scope>NUCLEOTIDE SEQUENCE</scope>
    <source>
        <strain evidence="3">CBS 122367</strain>
    </source>
</reference>
<organism evidence="3 4">
    <name type="scientific">Lentithecium fluviatile CBS 122367</name>
    <dbReference type="NCBI Taxonomy" id="1168545"/>
    <lineage>
        <taxon>Eukaryota</taxon>
        <taxon>Fungi</taxon>
        <taxon>Dikarya</taxon>
        <taxon>Ascomycota</taxon>
        <taxon>Pezizomycotina</taxon>
        <taxon>Dothideomycetes</taxon>
        <taxon>Pleosporomycetidae</taxon>
        <taxon>Pleosporales</taxon>
        <taxon>Massarineae</taxon>
        <taxon>Lentitheciaceae</taxon>
        <taxon>Lentithecium</taxon>
    </lineage>
</organism>
<feature type="region of interest" description="Disordered" evidence="1">
    <location>
        <begin position="1"/>
        <end position="44"/>
    </location>
</feature>
<feature type="region of interest" description="Disordered" evidence="1">
    <location>
        <begin position="787"/>
        <end position="811"/>
    </location>
</feature>
<accession>A0A6G1J0G0</accession>
<feature type="compositionally biased region" description="Basic and acidic residues" evidence="1">
    <location>
        <begin position="189"/>
        <end position="201"/>
    </location>
</feature>
<proteinExistence type="predicted"/>
<dbReference type="InterPro" id="IPR046468">
    <property type="entry name" value="Spt20-like_SEP"/>
</dbReference>
<evidence type="ECO:0000256" key="1">
    <source>
        <dbReference type="SAM" id="MobiDB-lite"/>
    </source>
</evidence>
<dbReference type="AlphaFoldDB" id="A0A6G1J0G0"/>
<keyword evidence="4" id="KW-1185">Reference proteome</keyword>